<evidence type="ECO:0000313" key="1">
    <source>
        <dbReference type="EMBL" id="KAK0443751.1"/>
    </source>
</evidence>
<gene>
    <name evidence="1" type="ORF">EV421DRAFT_509480</name>
</gene>
<comment type="caution">
    <text evidence="1">The sequence shown here is derived from an EMBL/GenBank/DDBJ whole genome shotgun (WGS) entry which is preliminary data.</text>
</comment>
<keyword evidence="2" id="KW-1185">Reference proteome</keyword>
<name>A0AA39JJ63_9AGAR</name>
<accession>A0AA39JJ63</accession>
<organism evidence="1 2">
    <name type="scientific">Armillaria borealis</name>
    <dbReference type="NCBI Taxonomy" id="47425"/>
    <lineage>
        <taxon>Eukaryota</taxon>
        <taxon>Fungi</taxon>
        <taxon>Dikarya</taxon>
        <taxon>Basidiomycota</taxon>
        <taxon>Agaricomycotina</taxon>
        <taxon>Agaricomycetes</taxon>
        <taxon>Agaricomycetidae</taxon>
        <taxon>Agaricales</taxon>
        <taxon>Marasmiineae</taxon>
        <taxon>Physalacriaceae</taxon>
        <taxon>Armillaria</taxon>
    </lineage>
</organism>
<dbReference type="AlphaFoldDB" id="A0AA39JJ63"/>
<protein>
    <submittedName>
        <fullName evidence="1">Uncharacterized protein</fullName>
    </submittedName>
</protein>
<reference evidence="1" key="1">
    <citation type="submission" date="2023-06" db="EMBL/GenBank/DDBJ databases">
        <authorList>
            <consortium name="Lawrence Berkeley National Laboratory"/>
            <person name="Ahrendt S."/>
            <person name="Sahu N."/>
            <person name="Indic B."/>
            <person name="Wong-Bajracharya J."/>
            <person name="Merenyi Z."/>
            <person name="Ke H.-M."/>
            <person name="Monk M."/>
            <person name="Kocsube S."/>
            <person name="Drula E."/>
            <person name="Lipzen A."/>
            <person name="Balint B."/>
            <person name="Henrissat B."/>
            <person name="Andreopoulos B."/>
            <person name="Martin F.M."/>
            <person name="Harder C.B."/>
            <person name="Rigling D."/>
            <person name="Ford K.L."/>
            <person name="Foster G.D."/>
            <person name="Pangilinan J."/>
            <person name="Papanicolaou A."/>
            <person name="Barry K."/>
            <person name="LaButti K."/>
            <person name="Viragh M."/>
            <person name="Koriabine M."/>
            <person name="Yan M."/>
            <person name="Riley R."/>
            <person name="Champramary S."/>
            <person name="Plett K.L."/>
            <person name="Tsai I.J."/>
            <person name="Slot J."/>
            <person name="Sipos G."/>
            <person name="Plett J."/>
            <person name="Nagy L.G."/>
            <person name="Grigoriev I.V."/>
        </authorList>
    </citation>
    <scope>NUCLEOTIDE SEQUENCE</scope>
    <source>
        <strain evidence="1">FPL87.14</strain>
    </source>
</reference>
<dbReference type="Proteomes" id="UP001175226">
    <property type="component" value="Unassembled WGS sequence"/>
</dbReference>
<dbReference type="EMBL" id="JAUEPT010000021">
    <property type="protein sequence ID" value="KAK0443751.1"/>
    <property type="molecule type" value="Genomic_DNA"/>
</dbReference>
<evidence type="ECO:0000313" key="2">
    <source>
        <dbReference type="Proteomes" id="UP001175226"/>
    </source>
</evidence>
<sequence length="159" mass="18300">MFRRRPREGKEKWPVYNCVGLSSLLIFGKMAKRLVKSRTFMTVLTCLSSHFMLTESTRALYLCSKSVCTSWFEGWRATREIVLDTRTEKCWITSSSPLRVEIGVTGWGLKPSEASVLMVGRRVGYLPEKGNLDSFELNDPKQYSNWYLHVKGMNNAKYA</sequence>
<proteinExistence type="predicted"/>